<evidence type="ECO:0008006" key="4">
    <source>
        <dbReference type="Google" id="ProtNLM"/>
    </source>
</evidence>
<name>A0A5C6RZ67_9FLAO</name>
<keyword evidence="1" id="KW-0812">Transmembrane</keyword>
<dbReference type="EMBL" id="VOOS01000001">
    <property type="protein sequence ID" value="TXB67079.1"/>
    <property type="molecule type" value="Genomic_DNA"/>
</dbReference>
<sequence length="155" mass="17605">MKLTNFIIPIFIGIFSFLFVACESEVKQKEVIIDASQVEVSETNPNGDSELALLMRKMFEEGEDIKKLITNNEGNITEEYIAELERIHTATPTDADVKTPEFEAYTKLMIDEANLLFSNDSNRVQGFNNLVNRCINCHQSFCPGPIKRIKKLTIN</sequence>
<reference evidence="2 3" key="1">
    <citation type="submission" date="2019-08" db="EMBL/GenBank/DDBJ databases">
        <title>Genome of Vicingus serpentipes NCIMB 15042.</title>
        <authorList>
            <person name="Bowman J.P."/>
        </authorList>
    </citation>
    <scope>NUCLEOTIDE SEQUENCE [LARGE SCALE GENOMIC DNA]</scope>
    <source>
        <strain evidence="2 3">NCIMB 15042</strain>
    </source>
</reference>
<dbReference type="AlphaFoldDB" id="A0A5C6RZ67"/>
<dbReference type="PROSITE" id="PS51257">
    <property type="entry name" value="PROKAR_LIPOPROTEIN"/>
    <property type="match status" value="1"/>
</dbReference>
<keyword evidence="1" id="KW-0472">Membrane</keyword>
<proteinExistence type="predicted"/>
<protein>
    <recommendedName>
        <fullName evidence="4">Cytochrome c</fullName>
    </recommendedName>
</protein>
<dbReference type="RefSeq" id="WP_147098297.1">
    <property type="nucleotide sequence ID" value="NZ_VOOS01000001.1"/>
</dbReference>
<keyword evidence="1" id="KW-1133">Transmembrane helix</keyword>
<dbReference type="OrthoDB" id="982229at2"/>
<evidence type="ECO:0000313" key="2">
    <source>
        <dbReference type="EMBL" id="TXB67079.1"/>
    </source>
</evidence>
<dbReference type="Proteomes" id="UP000321721">
    <property type="component" value="Unassembled WGS sequence"/>
</dbReference>
<gene>
    <name evidence="2" type="ORF">FRY74_02525</name>
</gene>
<organism evidence="2 3">
    <name type="scientific">Vicingus serpentipes</name>
    <dbReference type="NCBI Taxonomy" id="1926625"/>
    <lineage>
        <taxon>Bacteria</taxon>
        <taxon>Pseudomonadati</taxon>
        <taxon>Bacteroidota</taxon>
        <taxon>Flavobacteriia</taxon>
        <taxon>Flavobacteriales</taxon>
        <taxon>Vicingaceae</taxon>
        <taxon>Vicingus</taxon>
    </lineage>
</organism>
<evidence type="ECO:0000256" key="1">
    <source>
        <dbReference type="SAM" id="Phobius"/>
    </source>
</evidence>
<keyword evidence="3" id="KW-1185">Reference proteome</keyword>
<accession>A0A5C6RZ67</accession>
<evidence type="ECO:0000313" key="3">
    <source>
        <dbReference type="Proteomes" id="UP000321721"/>
    </source>
</evidence>
<feature type="transmembrane region" description="Helical" evidence="1">
    <location>
        <begin position="6"/>
        <end position="22"/>
    </location>
</feature>
<comment type="caution">
    <text evidence="2">The sequence shown here is derived from an EMBL/GenBank/DDBJ whole genome shotgun (WGS) entry which is preliminary data.</text>
</comment>